<dbReference type="EMBL" id="BONU01000040">
    <property type="protein sequence ID" value="GIG75910.1"/>
    <property type="molecule type" value="Genomic_DNA"/>
</dbReference>
<feature type="transmembrane region" description="Helical" evidence="2">
    <location>
        <begin position="77"/>
        <end position="98"/>
    </location>
</feature>
<comment type="caution">
    <text evidence="3">The sequence shown here is derived from an EMBL/GenBank/DDBJ whole genome shotgun (WGS) entry which is preliminary data.</text>
</comment>
<feature type="region of interest" description="Disordered" evidence="1">
    <location>
        <begin position="1"/>
        <end position="24"/>
    </location>
</feature>
<reference evidence="3" key="1">
    <citation type="submission" date="2021-01" db="EMBL/GenBank/DDBJ databases">
        <title>Whole genome shotgun sequence of Planosporangium flavigriseum NBRC 105377.</title>
        <authorList>
            <person name="Komaki H."/>
            <person name="Tamura T."/>
        </authorList>
    </citation>
    <scope>NUCLEOTIDE SEQUENCE</scope>
    <source>
        <strain evidence="3">NBRC 105377</strain>
    </source>
</reference>
<dbReference type="Proteomes" id="UP000653674">
    <property type="component" value="Unassembled WGS sequence"/>
</dbReference>
<dbReference type="AlphaFoldDB" id="A0A8J3LYV7"/>
<evidence type="ECO:0000256" key="1">
    <source>
        <dbReference type="SAM" id="MobiDB-lite"/>
    </source>
</evidence>
<gene>
    <name evidence="3" type="ORF">Pfl04_43140</name>
</gene>
<name>A0A8J3LYV7_9ACTN</name>
<keyword evidence="2" id="KW-1133">Transmembrane helix</keyword>
<protein>
    <submittedName>
        <fullName evidence="3">Uncharacterized protein</fullName>
    </submittedName>
</protein>
<evidence type="ECO:0000256" key="2">
    <source>
        <dbReference type="SAM" id="Phobius"/>
    </source>
</evidence>
<keyword evidence="4" id="KW-1185">Reference proteome</keyword>
<feature type="compositionally biased region" description="Gly residues" evidence="1">
    <location>
        <begin position="1"/>
        <end position="12"/>
    </location>
</feature>
<keyword evidence="2" id="KW-0812">Transmembrane</keyword>
<feature type="compositionally biased region" description="Low complexity" evidence="1">
    <location>
        <begin position="130"/>
        <end position="147"/>
    </location>
</feature>
<proteinExistence type="predicted"/>
<accession>A0A8J3LYV7</accession>
<feature type="region of interest" description="Disordered" evidence="1">
    <location>
        <begin position="117"/>
        <end position="188"/>
    </location>
</feature>
<keyword evidence="2" id="KW-0472">Membrane</keyword>
<sequence length="188" mass="19530">MGTQSGGNGGGWPPDELPDLPPEWGTIVIPDDASELAREAARVRRELRWEARERRWRRRLHLPHADPRPGEEDIPALGVPVLVILIATIATLTSLFVISWPINSQRPDLQPTAVITPSAGAPAGGGGEAGIPSAEPGGSPPTSTGTPHALATGATTPFDPAHVTLVRAGGKPAPDGKEAPDRQAAADS</sequence>
<dbReference type="RefSeq" id="WP_168072324.1">
    <property type="nucleotide sequence ID" value="NZ_BAAAQJ010000008.1"/>
</dbReference>
<evidence type="ECO:0000313" key="3">
    <source>
        <dbReference type="EMBL" id="GIG75910.1"/>
    </source>
</evidence>
<organism evidence="3 4">
    <name type="scientific">Planosporangium flavigriseum</name>
    <dbReference type="NCBI Taxonomy" id="373681"/>
    <lineage>
        <taxon>Bacteria</taxon>
        <taxon>Bacillati</taxon>
        <taxon>Actinomycetota</taxon>
        <taxon>Actinomycetes</taxon>
        <taxon>Micromonosporales</taxon>
        <taxon>Micromonosporaceae</taxon>
        <taxon>Planosporangium</taxon>
    </lineage>
</organism>
<evidence type="ECO:0000313" key="4">
    <source>
        <dbReference type="Proteomes" id="UP000653674"/>
    </source>
</evidence>